<evidence type="ECO:0000256" key="2">
    <source>
        <dbReference type="SAM" id="MobiDB-lite"/>
    </source>
</evidence>
<evidence type="ECO:0000256" key="3">
    <source>
        <dbReference type="SAM" id="Phobius"/>
    </source>
</evidence>
<feature type="compositionally biased region" description="Basic and acidic residues" evidence="2">
    <location>
        <begin position="670"/>
        <end position="684"/>
    </location>
</feature>
<protein>
    <recommendedName>
        <fullName evidence="8">Glycoside hydrolase family 105 protein</fullName>
    </recommendedName>
</protein>
<dbReference type="EMBL" id="CAJHJG010000077">
    <property type="protein sequence ID" value="CAD6896968.1"/>
    <property type="molecule type" value="Genomic_DNA"/>
</dbReference>
<feature type="compositionally biased region" description="Basic residues" evidence="2">
    <location>
        <begin position="506"/>
        <end position="515"/>
    </location>
</feature>
<feature type="compositionally biased region" description="Gly residues" evidence="2">
    <location>
        <begin position="1124"/>
        <end position="1135"/>
    </location>
</feature>
<feature type="compositionally biased region" description="Gly residues" evidence="2">
    <location>
        <begin position="938"/>
        <end position="952"/>
    </location>
</feature>
<feature type="compositionally biased region" description="Low complexity" evidence="2">
    <location>
        <begin position="1023"/>
        <end position="1051"/>
    </location>
</feature>
<dbReference type="GO" id="GO:0016787">
    <property type="term" value="F:hydrolase activity"/>
    <property type="evidence" value="ECO:0007669"/>
    <property type="project" value="UniProtKB-KW"/>
</dbReference>
<feature type="region of interest" description="Disordered" evidence="2">
    <location>
        <begin position="504"/>
        <end position="707"/>
    </location>
</feature>
<reference evidence="5" key="1">
    <citation type="submission" date="2016-04" db="EMBL/GenBank/DDBJ databases">
        <authorList>
            <person name="Nguyen H.D."/>
            <person name="Kesanakurti P."/>
            <person name="Cullis J."/>
            <person name="Levesque C.A."/>
            <person name="Hambleton S."/>
        </authorList>
    </citation>
    <scope>NUCLEOTIDE SEQUENCE</scope>
    <source>
        <strain evidence="5">DAOMC 238032</strain>
    </source>
</reference>
<dbReference type="Proteomes" id="UP000836402">
    <property type="component" value="Unassembled WGS sequence"/>
</dbReference>
<keyword evidence="1" id="KW-0378">Hydrolase</keyword>
<feature type="compositionally biased region" description="Polar residues" evidence="2">
    <location>
        <begin position="531"/>
        <end position="545"/>
    </location>
</feature>
<proteinExistence type="predicted"/>
<dbReference type="SUPFAM" id="SSF48208">
    <property type="entry name" value="Six-hairpin glycosidases"/>
    <property type="match status" value="1"/>
</dbReference>
<feature type="compositionally biased region" description="Low complexity" evidence="2">
    <location>
        <begin position="440"/>
        <end position="454"/>
    </location>
</feature>
<keyword evidence="3" id="KW-0812">Transmembrane</keyword>
<keyword evidence="3" id="KW-0472">Membrane</keyword>
<feature type="compositionally biased region" description="Gly residues" evidence="2">
    <location>
        <begin position="651"/>
        <end position="664"/>
    </location>
</feature>
<reference evidence="4" key="3">
    <citation type="submission" date="2020-10" db="EMBL/GenBank/DDBJ databases">
        <authorList>
            <person name="Sedaghatjoo S."/>
        </authorList>
    </citation>
    <scope>NUCLEOTIDE SEQUENCE</scope>
    <source>
        <strain evidence="4">AZH3</strain>
    </source>
</reference>
<feature type="compositionally biased region" description="Low complexity" evidence="2">
    <location>
        <begin position="836"/>
        <end position="860"/>
    </location>
</feature>
<feature type="region of interest" description="Disordered" evidence="2">
    <location>
        <begin position="1110"/>
        <end position="1135"/>
    </location>
</feature>
<feature type="compositionally biased region" description="Acidic residues" evidence="2">
    <location>
        <begin position="559"/>
        <end position="570"/>
    </location>
</feature>
<dbReference type="PANTHER" id="PTHR41814:SF1">
    <property type="entry name" value="CELLULASE"/>
    <property type="match status" value="1"/>
</dbReference>
<organism evidence="5 6">
    <name type="scientific">Tilletia caries</name>
    <name type="common">wheat bunt fungus</name>
    <dbReference type="NCBI Taxonomy" id="13290"/>
    <lineage>
        <taxon>Eukaryota</taxon>
        <taxon>Fungi</taxon>
        <taxon>Dikarya</taxon>
        <taxon>Basidiomycota</taxon>
        <taxon>Ustilaginomycotina</taxon>
        <taxon>Exobasidiomycetes</taxon>
        <taxon>Tilletiales</taxon>
        <taxon>Tilletiaceae</taxon>
        <taxon>Tilletia</taxon>
    </lineage>
</organism>
<dbReference type="PANTHER" id="PTHR41814">
    <property type="entry name" value="EXPRESSED PROTEIN"/>
    <property type="match status" value="1"/>
</dbReference>
<feature type="compositionally biased region" description="Low complexity" evidence="2">
    <location>
        <begin position="928"/>
        <end position="937"/>
    </location>
</feature>
<feature type="compositionally biased region" description="Basic and acidic residues" evidence="2">
    <location>
        <begin position="968"/>
        <end position="980"/>
    </location>
</feature>
<feature type="region of interest" description="Disordered" evidence="2">
    <location>
        <begin position="746"/>
        <end position="898"/>
    </location>
</feature>
<dbReference type="AlphaFoldDB" id="A0A177VET0"/>
<dbReference type="InterPro" id="IPR008928">
    <property type="entry name" value="6-hairpin_glycosidase_sf"/>
</dbReference>
<keyword evidence="7" id="KW-1185">Reference proteome</keyword>
<feature type="transmembrane region" description="Helical" evidence="3">
    <location>
        <begin position="460"/>
        <end position="483"/>
    </location>
</feature>
<sequence>MSMTSSSTVILHPRAFDDSTDYTPNSTALHTLTDTISSSPRASWEQGTAAAAFLELYHPQWAVFAAADSHGPPYAPSTSTNNNKPPIPYKVLSMGLRAVATQDGIGRLSSRVTGDESTNAGSALDSASSGESVLIGAVVAGEINTADGSTRAGDWTTPAARQLAFLLNTVPRAANGAISHRFPDVQIWSDGVYMGPPFYAQYGLMTRNQTLLQLAYDQCRLYRDLLRITQGTSTNLWAHIWAATSQTNTTAPGFRWVDSNSWLTGNGWASAGMLRVAASIAQSPYANEMASQITDLTTWTREILEAAFPLADSNTGLFHNYANDSNTFLDSAGSSLLAYSAFRLASIGVLSESQSENVVRPAERIYQAVQGSVGTLGDMTNGLDVVNVLSFNSDSAHSSTESLSFLLLLSAARRDYAAGNVTGIRGPGTSGAGRHGKLQALGGDRGSAAAGGSSSTNAGAIAGALLGGLVAGILATLLALYCLRRRHRRRDADDEKWDNRTELRAGRRLGHHHRQQSSSVTMRNEKPGGNMNKTGSASSASSENTPRVGGVGVAAANEEKEEEVEDDDEPQTAVEMDNDKHTLWNNITGGGGKGAHRSNSLHRGVSFKAGTKSKSGAGAGADGGHRRGNTANSSSGSFAFGSGSSWKAKFGRGGGGGGSGGGGNSLSRAGSERRRDAIRAQEEARFDDDEMTVQEHVRNGRGGTEVPMVEIAPTPASASAPGAGGVGKAVGTTAAASAVAAVLRSGAQTPTTQPTAQPQPQAQSRSLSIDTGAGTGPGTGGVPMDRTSSSASSASARKFKAPRALPVAATPQPQQEQEAQPVPVPVSVDYFATPGAARADPATSTAPATSSSSAAVPVPDRATRHGRKPSSRAKALRSNRALIDGSAEQEAEQEEHVGVGAVMDIYSDLAMKAEEGAALKGRGRHSRSGSAASASASGSGGGRVRGGGGGHGRYASESSPVPVPSRQRLQEEEREARRLGESAQLARGGSSSSRSQAAPHLQQQQQQASSRTRSVERRTDGRSSSSNWNSNEEQGVRTTRSRTSSTPSSAIGAGGIGSGGPSYSIRRVGPAASQGAGAGAGAGASTSGFASVGDVIAAGVQYPLAQPGVRTASTRTRGRVPSGSGAGVGARAGYL</sequence>
<dbReference type="InterPro" id="IPR012341">
    <property type="entry name" value="6hp_glycosidase-like_sf"/>
</dbReference>
<evidence type="ECO:0000313" key="6">
    <source>
        <dbReference type="Proteomes" id="UP000077671"/>
    </source>
</evidence>
<evidence type="ECO:0008006" key="8">
    <source>
        <dbReference type="Google" id="ProtNLM"/>
    </source>
</evidence>
<feature type="compositionally biased region" description="Low complexity" evidence="2">
    <location>
        <begin position="606"/>
        <end position="616"/>
    </location>
</feature>
<name>A0A177VET0_9BASI</name>
<dbReference type="Gene3D" id="1.50.10.10">
    <property type="match status" value="1"/>
</dbReference>
<comment type="caution">
    <text evidence="5">The sequence shown here is derived from an EMBL/GenBank/DDBJ whole genome shotgun (WGS) entry which is preliminary data.</text>
</comment>
<feature type="compositionally biased region" description="Basic residues" evidence="2">
    <location>
        <begin position="864"/>
        <end position="877"/>
    </location>
</feature>
<accession>A0A177VET0</accession>
<evidence type="ECO:0000256" key="1">
    <source>
        <dbReference type="ARBA" id="ARBA00022801"/>
    </source>
</evidence>
<evidence type="ECO:0000313" key="7">
    <source>
        <dbReference type="Proteomes" id="UP000836402"/>
    </source>
</evidence>
<keyword evidence="3" id="KW-1133">Transmembrane helix</keyword>
<dbReference type="InterPro" id="IPR010905">
    <property type="entry name" value="Glyco_hydro_88"/>
</dbReference>
<feature type="region of interest" description="Disordered" evidence="2">
    <location>
        <begin position="917"/>
        <end position="1085"/>
    </location>
</feature>
<evidence type="ECO:0000313" key="5">
    <source>
        <dbReference type="EMBL" id="KAE8263636.1"/>
    </source>
</evidence>
<dbReference type="GO" id="GO:0005975">
    <property type="term" value="P:carbohydrate metabolic process"/>
    <property type="evidence" value="ECO:0007669"/>
    <property type="project" value="InterPro"/>
</dbReference>
<feature type="compositionally biased region" description="Low complexity" evidence="2">
    <location>
        <begin position="746"/>
        <end position="763"/>
    </location>
</feature>
<feature type="compositionally biased region" description="Low complexity" evidence="2">
    <location>
        <begin position="806"/>
        <end position="828"/>
    </location>
</feature>
<feature type="compositionally biased region" description="Low complexity" evidence="2">
    <location>
        <begin position="629"/>
        <end position="645"/>
    </location>
</feature>
<feature type="region of interest" description="Disordered" evidence="2">
    <location>
        <begin position="423"/>
        <end position="454"/>
    </location>
</feature>
<reference evidence="5" key="2">
    <citation type="journal article" date="2019" name="IMA Fungus">
        <title>Genome sequencing and comparison of five Tilletia species to identify candidate genes for the detection of regulated species infecting wheat.</title>
        <authorList>
            <person name="Nguyen H.D.T."/>
            <person name="Sultana T."/>
            <person name="Kesanakurti P."/>
            <person name="Hambleton S."/>
        </authorList>
    </citation>
    <scope>NUCLEOTIDE SEQUENCE</scope>
    <source>
        <strain evidence="5">DAOMC 238032</strain>
    </source>
</reference>
<gene>
    <name evidence="5" type="ORF">A4X03_0g1532</name>
    <name evidence="4" type="ORF">JKIAZH3_G4769</name>
</gene>
<feature type="compositionally biased region" description="Low complexity" evidence="2">
    <location>
        <begin position="981"/>
        <end position="1007"/>
    </location>
</feature>
<dbReference type="Proteomes" id="UP000077671">
    <property type="component" value="Unassembled WGS sequence"/>
</dbReference>
<evidence type="ECO:0000313" key="4">
    <source>
        <dbReference type="EMBL" id="CAD6896968.1"/>
    </source>
</evidence>
<dbReference type="EMBL" id="LWDD02000126">
    <property type="protein sequence ID" value="KAE8263636.1"/>
    <property type="molecule type" value="Genomic_DNA"/>
</dbReference>
<dbReference type="Pfam" id="PF07470">
    <property type="entry name" value="Glyco_hydro_88"/>
    <property type="match status" value="1"/>
</dbReference>